<dbReference type="PANTHER" id="PTHR43806:SF11">
    <property type="entry name" value="CEREVISIN-RELATED"/>
    <property type="match status" value="1"/>
</dbReference>
<comment type="similarity">
    <text evidence="1 5">Belongs to the peptidase S8 family.</text>
</comment>
<feature type="active site" description="Charge relay system" evidence="5">
    <location>
        <position position="104"/>
    </location>
</feature>
<dbReference type="InterPro" id="IPR006311">
    <property type="entry name" value="TAT_signal"/>
</dbReference>
<keyword evidence="8" id="KW-0732">Signal</keyword>
<evidence type="ECO:0000256" key="3">
    <source>
        <dbReference type="ARBA" id="ARBA00022801"/>
    </source>
</evidence>
<dbReference type="PROSITE" id="PS51892">
    <property type="entry name" value="SUBTILASE"/>
    <property type="match status" value="1"/>
</dbReference>
<reference evidence="10 11" key="1">
    <citation type="submission" date="2024-09" db="EMBL/GenBank/DDBJ databases">
        <authorList>
            <person name="Sun Q."/>
            <person name="Mori K."/>
        </authorList>
    </citation>
    <scope>NUCLEOTIDE SEQUENCE [LARGE SCALE GENOMIC DNA]</scope>
    <source>
        <strain evidence="10 11">JCM 4414</strain>
    </source>
</reference>
<sequence length="414" mass="42271">MSPLTRAARKRAVGLLGAMAAVVATWTVAAPAAQAEDMRSRQWYLDAMKADEMWKVATGKGITVAVLDTGVDSTVSELRGKVLPGRNFNGQGLGRVDEKDTNRHGTNMAIVISGSGTNGGIKGIAPDAQILPVKIGDSTSFGIVGTATKGIRYAVDNGARVINISFAGPADETEIPQWREAVEYAQRKGALIFAGSGNEGLAMKVHPAAIPGVVAVGALDTKGKVAKFSNYGSHLALAAPGVEIPSRCIDNKNKYCAADGTSGATAIASGTAALIWSAHPDWTGNQVLRVMMETAGHNGPVPSKYIGYGSVRPAQVLLEGKGNPGDPDVNPLLAAQGGGQSPASKPSEPSQASQTSPSPENTGASGSDQVEDQAAGSDEGGFPLWAIVASAVAVVAVIGLVVAAGVRRRASTDA</sequence>
<evidence type="ECO:0000259" key="9">
    <source>
        <dbReference type="Pfam" id="PF00082"/>
    </source>
</evidence>
<evidence type="ECO:0000256" key="4">
    <source>
        <dbReference type="ARBA" id="ARBA00022825"/>
    </source>
</evidence>
<dbReference type="PANTHER" id="PTHR43806">
    <property type="entry name" value="PEPTIDASE S8"/>
    <property type="match status" value="1"/>
</dbReference>
<dbReference type="InterPro" id="IPR000209">
    <property type="entry name" value="Peptidase_S8/S53_dom"/>
</dbReference>
<keyword evidence="7" id="KW-0812">Transmembrane</keyword>
<evidence type="ECO:0000256" key="6">
    <source>
        <dbReference type="SAM" id="MobiDB-lite"/>
    </source>
</evidence>
<keyword evidence="3 5" id="KW-0378">Hydrolase</keyword>
<gene>
    <name evidence="10" type="ORF">ACFFTP_26175</name>
</gene>
<feature type="chain" id="PRO_5045061191" evidence="8">
    <location>
        <begin position="36"/>
        <end position="414"/>
    </location>
</feature>
<dbReference type="RefSeq" id="WP_345485221.1">
    <property type="nucleotide sequence ID" value="NZ_BAAAWU010000001.1"/>
</dbReference>
<keyword evidence="4 5" id="KW-0720">Serine protease</keyword>
<evidence type="ECO:0000256" key="5">
    <source>
        <dbReference type="PROSITE-ProRule" id="PRU01240"/>
    </source>
</evidence>
<feature type="active site" description="Charge relay system" evidence="5">
    <location>
        <position position="68"/>
    </location>
</feature>
<evidence type="ECO:0000256" key="8">
    <source>
        <dbReference type="SAM" id="SignalP"/>
    </source>
</evidence>
<evidence type="ECO:0000256" key="2">
    <source>
        <dbReference type="ARBA" id="ARBA00022670"/>
    </source>
</evidence>
<evidence type="ECO:0000313" key="11">
    <source>
        <dbReference type="Proteomes" id="UP001589716"/>
    </source>
</evidence>
<feature type="domain" description="Peptidase S8/S53" evidence="9">
    <location>
        <begin position="59"/>
        <end position="309"/>
    </location>
</feature>
<keyword evidence="7" id="KW-0472">Membrane</keyword>
<protein>
    <submittedName>
        <fullName evidence="10">S8 family serine peptidase</fullName>
    </submittedName>
</protein>
<feature type="signal peptide" evidence="8">
    <location>
        <begin position="1"/>
        <end position="35"/>
    </location>
</feature>
<feature type="compositionally biased region" description="Polar residues" evidence="6">
    <location>
        <begin position="341"/>
        <end position="368"/>
    </location>
</feature>
<dbReference type="SUPFAM" id="SSF52743">
    <property type="entry name" value="Subtilisin-like"/>
    <property type="match status" value="1"/>
</dbReference>
<comment type="caution">
    <text evidence="10">The sequence shown here is derived from an EMBL/GenBank/DDBJ whole genome shotgun (WGS) entry which is preliminary data.</text>
</comment>
<dbReference type="PRINTS" id="PR00723">
    <property type="entry name" value="SUBTILISIN"/>
</dbReference>
<dbReference type="InterPro" id="IPR050131">
    <property type="entry name" value="Peptidase_S8_subtilisin-like"/>
</dbReference>
<keyword evidence="2 5" id="KW-0645">Protease</keyword>
<feature type="transmembrane region" description="Helical" evidence="7">
    <location>
        <begin position="382"/>
        <end position="406"/>
    </location>
</feature>
<organism evidence="10 11">
    <name type="scientific">Streptomyces roseoviridis</name>
    <dbReference type="NCBI Taxonomy" id="67361"/>
    <lineage>
        <taxon>Bacteria</taxon>
        <taxon>Bacillati</taxon>
        <taxon>Actinomycetota</taxon>
        <taxon>Actinomycetes</taxon>
        <taxon>Kitasatosporales</taxon>
        <taxon>Streptomycetaceae</taxon>
        <taxon>Streptomyces</taxon>
    </lineage>
</organism>
<evidence type="ECO:0000313" key="10">
    <source>
        <dbReference type="EMBL" id="MFB9557660.1"/>
    </source>
</evidence>
<feature type="region of interest" description="Disordered" evidence="6">
    <location>
        <begin position="319"/>
        <end position="378"/>
    </location>
</feature>
<dbReference type="Proteomes" id="UP001589716">
    <property type="component" value="Unassembled WGS sequence"/>
</dbReference>
<keyword evidence="7" id="KW-1133">Transmembrane helix</keyword>
<dbReference type="PROSITE" id="PS51318">
    <property type="entry name" value="TAT"/>
    <property type="match status" value="1"/>
</dbReference>
<dbReference type="EMBL" id="JBHMCT010000016">
    <property type="protein sequence ID" value="MFB9557660.1"/>
    <property type="molecule type" value="Genomic_DNA"/>
</dbReference>
<keyword evidence="11" id="KW-1185">Reference proteome</keyword>
<dbReference type="InterPro" id="IPR036852">
    <property type="entry name" value="Peptidase_S8/S53_dom_sf"/>
</dbReference>
<proteinExistence type="inferred from homology"/>
<evidence type="ECO:0000256" key="1">
    <source>
        <dbReference type="ARBA" id="ARBA00011073"/>
    </source>
</evidence>
<feature type="active site" description="Charge relay system" evidence="5">
    <location>
        <position position="262"/>
    </location>
</feature>
<dbReference type="Gene3D" id="3.40.50.200">
    <property type="entry name" value="Peptidase S8/S53 domain"/>
    <property type="match status" value="1"/>
</dbReference>
<dbReference type="InterPro" id="IPR015500">
    <property type="entry name" value="Peptidase_S8_subtilisin-rel"/>
</dbReference>
<accession>A0ABV5QVY5</accession>
<dbReference type="Pfam" id="PF00082">
    <property type="entry name" value="Peptidase_S8"/>
    <property type="match status" value="1"/>
</dbReference>
<evidence type="ECO:0000256" key="7">
    <source>
        <dbReference type="SAM" id="Phobius"/>
    </source>
</evidence>
<name>A0ABV5QVY5_9ACTN</name>